<evidence type="ECO:0000256" key="2">
    <source>
        <dbReference type="ARBA" id="ARBA00023267"/>
    </source>
</evidence>
<dbReference type="NCBIfam" id="TIGR00121">
    <property type="entry name" value="birA_ligase"/>
    <property type="match status" value="1"/>
</dbReference>
<keyword evidence="1 6" id="KW-0436">Ligase</keyword>
<dbReference type="KEGG" id="pseb:EOK75_03515"/>
<dbReference type="GO" id="GO:0005737">
    <property type="term" value="C:cytoplasm"/>
    <property type="evidence" value="ECO:0007669"/>
    <property type="project" value="TreeGrafter"/>
</dbReference>
<name>A0A4P8EHP6_9RHOB</name>
<organism evidence="6 7">
    <name type="scientific">Pseudorhodobacter turbinis</name>
    <dbReference type="NCBI Taxonomy" id="2500533"/>
    <lineage>
        <taxon>Bacteria</taxon>
        <taxon>Pseudomonadati</taxon>
        <taxon>Pseudomonadota</taxon>
        <taxon>Alphaproteobacteria</taxon>
        <taxon>Rhodobacterales</taxon>
        <taxon>Paracoccaceae</taxon>
        <taxon>Pseudorhodobacter</taxon>
    </lineage>
</organism>
<dbReference type="Proteomes" id="UP000298631">
    <property type="component" value="Chromosome"/>
</dbReference>
<accession>A0A4P8EHP6</accession>
<dbReference type="Pfam" id="PF02237">
    <property type="entry name" value="BPL_C"/>
    <property type="match status" value="1"/>
</dbReference>
<sequence length="240" mass="25354">MARILLDGVDSTNAYATRLAPVGPTWIMAAEQTVGRGRRGRPWQSPRGNFYATHVLHPAETADKVALRSFGAALALRDACVAVTGLEAGLSLKWPNDVLLNGGKLAGILLESSGNGPQITQLCIGIGVNLIAAPPREAVEEGATPPVSLLAETGMRVAPERFLTALAQAYAHWEAVFTSQGFAPLRSAWLSHAARLGDTITARTGTTSEDGVFESIDETGALILKTARGRRAIPAAEIFF</sequence>
<reference evidence="6 7" key="1">
    <citation type="submission" date="2019-05" db="EMBL/GenBank/DDBJ databases">
        <title>Pseudorhodobacter turbinis sp. nov., isolated from the gut of the Korean turban shell.</title>
        <authorList>
            <person name="Jeong Y.-S."/>
            <person name="Kang W.-R."/>
            <person name="Bae J.-W."/>
        </authorList>
    </citation>
    <scope>NUCLEOTIDE SEQUENCE [LARGE SCALE GENOMIC DNA]</scope>
    <source>
        <strain evidence="6 7">S12M18</strain>
    </source>
</reference>
<dbReference type="CDD" id="cd16442">
    <property type="entry name" value="BPL"/>
    <property type="match status" value="1"/>
</dbReference>
<dbReference type="EC" id="6.3.4.15" evidence="3"/>
<dbReference type="Pfam" id="PF03099">
    <property type="entry name" value="BPL_LplA_LipB"/>
    <property type="match status" value="1"/>
</dbReference>
<evidence type="ECO:0000256" key="1">
    <source>
        <dbReference type="ARBA" id="ARBA00022598"/>
    </source>
</evidence>
<dbReference type="PROSITE" id="PS51733">
    <property type="entry name" value="BPL_LPL_CATALYTIC"/>
    <property type="match status" value="1"/>
</dbReference>
<dbReference type="OrthoDB" id="9807064at2"/>
<dbReference type="GO" id="GO:0004077">
    <property type="term" value="F:biotin--[biotin carboxyl-carrier protein] ligase activity"/>
    <property type="evidence" value="ECO:0007669"/>
    <property type="project" value="UniProtKB-EC"/>
</dbReference>
<evidence type="ECO:0000313" key="7">
    <source>
        <dbReference type="Proteomes" id="UP000298631"/>
    </source>
</evidence>
<evidence type="ECO:0000256" key="4">
    <source>
        <dbReference type="ARBA" id="ARBA00047846"/>
    </source>
</evidence>
<evidence type="ECO:0000313" key="6">
    <source>
        <dbReference type="EMBL" id="QCO56486.1"/>
    </source>
</evidence>
<keyword evidence="2" id="KW-0092">Biotin</keyword>
<dbReference type="InterPro" id="IPR004408">
    <property type="entry name" value="Biotin_CoA_COase_ligase"/>
</dbReference>
<dbReference type="SUPFAM" id="SSF55681">
    <property type="entry name" value="Class II aaRS and biotin synthetases"/>
    <property type="match status" value="1"/>
</dbReference>
<dbReference type="InterPro" id="IPR004143">
    <property type="entry name" value="BPL_LPL_catalytic"/>
</dbReference>
<keyword evidence="7" id="KW-1185">Reference proteome</keyword>
<evidence type="ECO:0000256" key="3">
    <source>
        <dbReference type="ARBA" id="ARBA00024227"/>
    </source>
</evidence>
<dbReference type="RefSeq" id="WP_137194266.1">
    <property type="nucleotide sequence ID" value="NZ_CP039964.1"/>
</dbReference>
<dbReference type="PANTHER" id="PTHR12835">
    <property type="entry name" value="BIOTIN PROTEIN LIGASE"/>
    <property type="match status" value="1"/>
</dbReference>
<comment type="catalytic activity">
    <reaction evidence="4">
        <text>biotin + L-lysyl-[protein] + ATP = N(6)-biotinyl-L-lysyl-[protein] + AMP + diphosphate + H(+)</text>
        <dbReference type="Rhea" id="RHEA:11756"/>
        <dbReference type="Rhea" id="RHEA-COMP:9752"/>
        <dbReference type="Rhea" id="RHEA-COMP:10505"/>
        <dbReference type="ChEBI" id="CHEBI:15378"/>
        <dbReference type="ChEBI" id="CHEBI:29969"/>
        <dbReference type="ChEBI" id="CHEBI:30616"/>
        <dbReference type="ChEBI" id="CHEBI:33019"/>
        <dbReference type="ChEBI" id="CHEBI:57586"/>
        <dbReference type="ChEBI" id="CHEBI:83144"/>
        <dbReference type="ChEBI" id="CHEBI:456215"/>
        <dbReference type="EC" id="6.3.4.15"/>
    </reaction>
</comment>
<dbReference type="InterPro" id="IPR003142">
    <property type="entry name" value="BPL_C"/>
</dbReference>
<gene>
    <name evidence="6" type="ORF">EOK75_03515</name>
</gene>
<dbReference type="AlphaFoldDB" id="A0A4P8EHP6"/>
<dbReference type="InterPro" id="IPR045864">
    <property type="entry name" value="aa-tRNA-synth_II/BPL/LPL"/>
</dbReference>
<proteinExistence type="predicted"/>
<protein>
    <recommendedName>
        <fullName evidence="3">biotin--[biotin carboxyl-carrier protein] ligase</fullName>
        <ecNumber evidence="3">6.3.4.15</ecNumber>
    </recommendedName>
</protein>
<feature type="domain" description="BPL/LPL catalytic" evidence="5">
    <location>
        <begin position="1"/>
        <end position="178"/>
    </location>
</feature>
<evidence type="ECO:0000259" key="5">
    <source>
        <dbReference type="PROSITE" id="PS51733"/>
    </source>
</evidence>
<dbReference type="EMBL" id="CP039964">
    <property type="protein sequence ID" value="QCO56486.1"/>
    <property type="molecule type" value="Genomic_DNA"/>
</dbReference>
<dbReference type="PANTHER" id="PTHR12835:SF5">
    <property type="entry name" value="BIOTIN--PROTEIN LIGASE"/>
    <property type="match status" value="1"/>
</dbReference>
<dbReference type="Gene3D" id="3.30.930.10">
    <property type="entry name" value="Bira Bifunctional Protein, Domain 2"/>
    <property type="match status" value="1"/>
</dbReference>